<feature type="domain" description="TonB-dependent receptor-like beta-barrel" evidence="18">
    <location>
        <begin position="249"/>
        <end position="678"/>
    </location>
</feature>
<evidence type="ECO:0000256" key="1">
    <source>
        <dbReference type="ARBA" id="ARBA00004571"/>
    </source>
</evidence>
<gene>
    <name evidence="20" type="primary">fhuA</name>
    <name evidence="20" type="ORF">DPBNPPHM_01749</name>
</gene>
<keyword evidence="3 14" id="KW-0813">Transport</keyword>
<dbReference type="GO" id="GO:0009279">
    <property type="term" value="C:cell outer membrane"/>
    <property type="evidence" value="ECO:0007669"/>
    <property type="project" value="UniProtKB-SubCell"/>
</dbReference>
<dbReference type="OrthoDB" id="9790771at2"/>
<evidence type="ECO:0000259" key="19">
    <source>
        <dbReference type="Pfam" id="PF07715"/>
    </source>
</evidence>
<name>A0A5S9Q7I5_9GAMM</name>
<dbReference type="AlphaFoldDB" id="A0A5S9Q7I5"/>
<evidence type="ECO:0000256" key="5">
    <source>
        <dbReference type="ARBA" id="ARBA00022496"/>
    </source>
</evidence>
<evidence type="ECO:0000256" key="9">
    <source>
        <dbReference type="ARBA" id="ARBA00023065"/>
    </source>
</evidence>
<dbReference type="NCBIfam" id="TIGR01783">
    <property type="entry name" value="TonB-siderophor"/>
    <property type="match status" value="1"/>
</dbReference>
<dbReference type="CDD" id="cd01347">
    <property type="entry name" value="ligand_gated_channel"/>
    <property type="match status" value="1"/>
</dbReference>
<evidence type="ECO:0000256" key="12">
    <source>
        <dbReference type="ARBA" id="ARBA00023170"/>
    </source>
</evidence>
<dbReference type="EMBL" id="CACSII010000017">
    <property type="protein sequence ID" value="CAA0113870.1"/>
    <property type="molecule type" value="Genomic_DNA"/>
</dbReference>
<dbReference type="PANTHER" id="PTHR32552">
    <property type="entry name" value="FERRICHROME IRON RECEPTOR-RELATED"/>
    <property type="match status" value="1"/>
</dbReference>
<keyword evidence="8" id="KW-0408">Iron</keyword>
<dbReference type="InterPro" id="IPR036942">
    <property type="entry name" value="Beta-barrel_TonB_sf"/>
</dbReference>
<evidence type="ECO:0000256" key="14">
    <source>
        <dbReference type="PROSITE-ProRule" id="PRU01360"/>
    </source>
</evidence>
<evidence type="ECO:0000256" key="8">
    <source>
        <dbReference type="ARBA" id="ARBA00023004"/>
    </source>
</evidence>
<keyword evidence="9" id="KW-0406">Ion transport</keyword>
<keyword evidence="12 20" id="KW-0675">Receptor</keyword>
<evidence type="ECO:0000313" key="21">
    <source>
        <dbReference type="Proteomes" id="UP000434580"/>
    </source>
</evidence>
<dbReference type="Pfam" id="PF00593">
    <property type="entry name" value="TonB_dep_Rec_b-barrel"/>
    <property type="match status" value="1"/>
</dbReference>
<evidence type="ECO:0000256" key="7">
    <source>
        <dbReference type="ARBA" id="ARBA00022729"/>
    </source>
</evidence>
<dbReference type="Gene3D" id="2.170.130.10">
    <property type="entry name" value="TonB-dependent receptor, plug domain"/>
    <property type="match status" value="1"/>
</dbReference>
<evidence type="ECO:0000256" key="16">
    <source>
        <dbReference type="RuleBase" id="RU003357"/>
    </source>
</evidence>
<dbReference type="PROSITE" id="PS52016">
    <property type="entry name" value="TONB_DEPENDENT_REC_3"/>
    <property type="match status" value="1"/>
</dbReference>
<evidence type="ECO:0000256" key="10">
    <source>
        <dbReference type="ARBA" id="ARBA00023077"/>
    </source>
</evidence>
<evidence type="ECO:0000256" key="15">
    <source>
        <dbReference type="PROSITE-ProRule" id="PRU10144"/>
    </source>
</evidence>
<sequence length="709" mass="78618">MNPTRRYVYLGLLTSVLPLSPPLSANENDKDIEETVVIGISDSTGLSLDAQNDASNRLGLEIIDVPGSVEIITKENIAIKGDFSSLSAVTRATGFASSASPGNGGSSVAVRGFNGHGSVVQTYDGVRLYVGAGTVTFPADTWTLDKIEVLRGPGSVINGVGAVGATVNYVPKAPSFDDVRHDLSVTAGSFDLRRIAYGSGGRITDELAYRVDAVYHESEGYVDNGDEKRQAIAGAFLYRPLENLDIKFSVDYADIEDSAYWGTPLVNGKILDSTRENNYNVIDGLVEYEDLWPRLSVKWKINEAITLRNDLYYLTATRHWRNVESYNHNTTTGKIDRSFYLEILHDQSQLGNRSDVLFDFDIGDMENRLNVGFEVNSIDFTHTNNAPYGTVENNPAVDLHNPRPGFWRDGALNRTTKAFTSDTLQYAFFLDEHLQITEQIAVIAGVRHDIIDVSREDFARDNGNGDTFAADMKDIDLSGTSWRLGAVYQPVSNLSIYGQASKAVDSIQSLLTATNPNLELTEGRQFEIGLKQQFWDNRAQYTIALFDIVKKNLLVSDPGGVQRQVGQQSSQGVEFEFFLRPTDNFDIDFNIAAVNPKYDDFGDFTDNTPRDVPKLTANLWMNWQFVDAWTLSGGLRHVGKRYANDANTSELPSYTIYDASLRWAVANDLQLSLLAKNLSDDKNFVLAPYGDQWILGEPRSAEISVNYTF</sequence>
<evidence type="ECO:0000256" key="11">
    <source>
        <dbReference type="ARBA" id="ARBA00023136"/>
    </source>
</evidence>
<evidence type="ECO:0000313" key="20">
    <source>
        <dbReference type="EMBL" id="CAA0113870.1"/>
    </source>
</evidence>
<feature type="domain" description="TonB-dependent receptor plug" evidence="19">
    <location>
        <begin position="63"/>
        <end position="165"/>
    </location>
</feature>
<comment type="subcellular location">
    <subcellularLocation>
        <location evidence="1 14">Cell outer membrane</location>
        <topology evidence="1 14">Multi-pass membrane protein</topology>
    </subcellularLocation>
</comment>
<keyword evidence="4 14" id="KW-1134">Transmembrane beta strand</keyword>
<dbReference type="Gene3D" id="2.40.170.20">
    <property type="entry name" value="TonB-dependent receptor, beta-barrel domain"/>
    <property type="match status" value="1"/>
</dbReference>
<dbReference type="GO" id="GO:0038023">
    <property type="term" value="F:signaling receptor activity"/>
    <property type="evidence" value="ECO:0007669"/>
    <property type="project" value="InterPro"/>
</dbReference>
<dbReference type="PROSITE" id="PS01156">
    <property type="entry name" value="TONB_DEPENDENT_REC_2"/>
    <property type="match status" value="1"/>
</dbReference>
<dbReference type="Pfam" id="PF07715">
    <property type="entry name" value="Plug"/>
    <property type="match status" value="1"/>
</dbReference>
<dbReference type="InterPro" id="IPR000531">
    <property type="entry name" value="Beta-barrel_TonB"/>
</dbReference>
<keyword evidence="7 17" id="KW-0732">Signal</keyword>
<organism evidence="20 21">
    <name type="scientific">BD1-7 clade bacterium</name>
    <dbReference type="NCBI Taxonomy" id="2029982"/>
    <lineage>
        <taxon>Bacteria</taxon>
        <taxon>Pseudomonadati</taxon>
        <taxon>Pseudomonadota</taxon>
        <taxon>Gammaproteobacteria</taxon>
        <taxon>Cellvibrionales</taxon>
        <taxon>Spongiibacteraceae</taxon>
        <taxon>BD1-7 clade</taxon>
    </lineage>
</organism>
<keyword evidence="5" id="KW-0410">Iron transport</keyword>
<evidence type="ECO:0000256" key="2">
    <source>
        <dbReference type="ARBA" id="ARBA00009810"/>
    </source>
</evidence>
<accession>A0A5S9Q7I5</accession>
<comment type="similarity">
    <text evidence="2 14 16">Belongs to the TonB-dependent receptor family.</text>
</comment>
<dbReference type="InterPro" id="IPR010917">
    <property type="entry name" value="TonB_rcpt_CS"/>
</dbReference>
<dbReference type="InterPro" id="IPR039426">
    <property type="entry name" value="TonB-dep_rcpt-like"/>
</dbReference>
<dbReference type="GO" id="GO:0015891">
    <property type="term" value="P:siderophore transport"/>
    <property type="evidence" value="ECO:0007669"/>
    <property type="project" value="InterPro"/>
</dbReference>
<evidence type="ECO:0000259" key="18">
    <source>
        <dbReference type="Pfam" id="PF00593"/>
    </source>
</evidence>
<reference evidence="20 21" key="1">
    <citation type="submission" date="2019-11" db="EMBL/GenBank/DDBJ databases">
        <authorList>
            <person name="Holert J."/>
        </authorList>
    </citation>
    <scope>NUCLEOTIDE SEQUENCE [LARGE SCALE GENOMIC DNA]</scope>
    <source>
        <strain evidence="20">BC5_2</strain>
    </source>
</reference>
<evidence type="ECO:0000256" key="6">
    <source>
        <dbReference type="ARBA" id="ARBA00022692"/>
    </source>
</evidence>
<dbReference type="InterPro" id="IPR012910">
    <property type="entry name" value="Plug_dom"/>
</dbReference>
<dbReference type="Proteomes" id="UP000434580">
    <property type="component" value="Unassembled WGS sequence"/>
</dbReference>
<dbReference type="SUPFAM" id="SSF56935">
    <property type="entry name" value="Porins"/>
    <property type="match status" value="1"/>
</dbReference>
<evidence type="ECO:0000256" key="13">
    <source>
        <dbReference type="ARBA" id="ARBA00023237"/>
    </source>
</evidence>
<keyword evidence="10 16" id="KW-0798">TonB box</keyword>
<dbReference type="InterPro" id="IPR037066">
    <property type="entry name" value="Plug_dom_sf"/>
</dbReference>
<keyword evidence="13 14" id="KW-0998">Cell outer membrane</keyword>
<dbReference type="GO" id="GO:0015344">
    <property type="term" value="F:siderophore uptake transmembrane transporter activity"/>
    <property type="evidence" value="ECO:0007669"/>
    <property type="project" value="TreeGrafter"/>
</dbReference>
<keyword evidence="11 14" id="KW-0472">Membrane</keyword>
<feature type="signal peptide" evidence="17">
    <location>
        <begin position="1"/>
        <end position="25"/>
    </location>
</feature>
<feature type="short sequence motif" description="TonB C-terminal box" evidence="15">
    <location>
        <begin position="692"/>
        <end position="709"/>
    </location>
</feature>
<evidence type="ECO:0000256" key="17">
    <source>
        <dbReference type="SAM" id="SignalP"/>
    </source>
</evidence>
<proteinExistence type="inferred from homology"/>
<dbReference type="PANTHER" id="PTHR32552:SF84">
    <property type="entry name" value="TONB-DEPENDENT RECEPTOR-RELATED"/>
    <property type="match status" value="1"/>
</dbReference>
<dbReference type="InterPro" id="IPR010105">
    <property type="entry name" value="TonB_sidphr_rcpt"/>
</dbReference>
<feature type="chain" id="PRO_5025051213" evidence="17">
    <location>
        <begin position="26"/>
        <end position="709"/>
    </location>
</feature>
<evidence type="ECO:0000256" key="3">
    <source>
        <dbReference type="ARBA" id="ARBA00022448"/>
    </source>
</evidence>
<protein>
    <submittedName>
        <fullName evidence="20">Ferrichrome outer membrane transporter/phage receptor</fullName>
    </submittedName>
</protein>
<keyword evidence="6 14" id="KW-0812">Transmembrane</keyword>
<evidence type="ECO:0000256" key="4">
    <source>
        <dbReference type="ARBA" id="ARBA00022452"/>
    </source>
</evidence>